<dbReference type="Proteomes" id="UP000194318">
    <property type="component" value="Unassembled WGS sequence"/>
</dbReference>
<protein>
    <submittedName>
        <fullName evidence="2">Uncharacterized protein</fullName>
    </submittedName>
</protein>
<dbReference type="EMBL" id="MIFZ01000278">
    <property type="protein sequence ID" value="OSY50619.1"/>
    <property type="molecule type" value="Genomic_DNA"/>
</dbReference>
<evidence type="ECO:0000313" key="4">
    <source>
        <dbReference type="Proteomes" id="UP000731519"/>
    </source>
</evidence>
<dbReference type="GeneID" id="91402604"/>
<dbReference type="RefSeq" id="WP_031129179.1">
    <property type="nucleotide sequence ID" value="NZ_ASYR01000048.1"/>
</dbReference>
<reference evidence="2 3" key="2">
    <citation type="submission" date="2016-09" db="EMBL/GenBank/DDBJ databases">
        <title>Streptomyces fradiae DSM40063, a candidate organism with high potential of specific P450 cytochromes.</title>
        <authorList>
            <person name="Grumaz C."/>
            <person name="Vainshtein Y."/>
            <person name="Kirstahler P."/>
            <person name="Sohn K."/>
        </authorList>
    </citation>
    <scope>NUCLEOTIDE SEQUENCE [LARGE SCALE GENOMIC DNA]</scope>
    <source>
        <strain evidence="2 3">DSM 40063</strain>
    </source>
</reference>
<evidence type="ECO:0000313" key="1">
    <source>
        <dbReference type="EMBL" id="KAF0646731.1"/>
    </source>
</evidence>
<proteinExistence type="predicted"/>
<gene>
    <name evidence="2" type="ORF">BG846_03787</name>
    <name evidence="1" type="ORF">K701_27510</name>
</gene>
<organism evidence="2 3">
    <name type="scientific">Streptomyces fradiae ATCC 10745 = DSM 40063</name>
    <dbReference type="NCBI Taxonomy" id="1319510"/>
    <lineage>
        <taxon>Bacteria</taxon>
        <taxon>Bacillati</taxon>
        <taxon>Actinomycetota</taxon>
        <taxon>Actinomycetes</taxon>
        <taxon>Kitasatosporales</taxon>
        <taxon>Streptomycetaceae</taxon>
        <taxon>Streptomyces</taxon>
    </lineage>
</organism>
<dbReference type="AlphaFoldDB" id="A0A1Y2NU97"/>
<name>A0A1Y2NU97_STRFR</name>
<evidence type="ECO:0000313" key="2">
    <source>
        <dbReference type="EMBL" id="OSY50619.1"/>
    </source>
</evidence>
<dbReference type="Proteomes" id="UP000731519">
    <property type="component" value="Unassembled WGS sequence"/>
</dbReference>
<reference evidence="1 4" key="1">
    <citation type="submission" date="2013-05" db="EMBL/GenBank/DDBJ databases">
        <title>Genome Sequence of Streptomyces fradiae.</title>
        <authorList>
            <person name="Kirby R."/>
        </authorList>
    </citation>
    <scope>NUCLEOTIDE SEQUENCE [LARGE SCALE GENOMIC DNA]</scope>
    <source>
        <strain evidence="1 4">ATCC 10745</strain>
    </source>
</reference>
<dbReference type="EMBL" id="ASYR01000048">
    <property type="protein sequence ID" value="KAF0646731.1"/>
    <property type="molecule type" value="Genomic_DNA"/>
</dbReference>
<sequence length="61" mass="6595">MDRETARKVTRAVVVKAVKARQAGAPNATRLAADAAELVEKYRKWTSDPEAAALLDELAEA</sequence>
<evidence type="ECO:0000313" key="3">
    <source>
        <dbReference type="Proteomes" id="UP000194318"/>
    </source>
</evidence>
<comment type="caution">
    <text evidence="2">The sequence shown here is derived from an EMBL/GenBank/DDBJ whole genome shotgun (WGS) entry which is preliminary data.</text>
</comment>
<accession>A0A1Y2NU97</accession>
<keyword evidence="4" id="KW-1185">Reference proteome</keyword>